<dbReference type="Proteomes" id="UP000427906">
    <property type="component" value="Chromosome"/>
</dbReference>
<feature type="domain" description="NAD-dependent epimerase/dehydratase" evidence="2">
    <location>
        <begin position="3"/>
        <end position="218"/>
    </location>
</feature>
<accession>A0A5K7YCQ4</accession>
<name>A0A5K7YCQ4_9BACT</name>
<gene>
    <name evidence="3" type="ORF">DSCA_06560</name>
</gene>
<dbReference type="PANTHER" id="PTHR43000">
    <property type="entry name" value="DTDP-D-GLUCOSE 4,6-DEHYDRATASE-RELATED"/>
    <property type="match status" value="1"/>
</dbReference>
<evidence type="ECO:0000259" key="2">
    <source>
        <dbReference type="Pfam" id="PF01370"/>
    </source>
</evidence>
<sequence>MKILITGATGFVGKHLIPELLKKGYECALLGRKMGRLVSSYGLNATLIEYEPQSFAYVKDVRDFNPRAAIHLAGYLTSNDDRETVEGLLEANIAFSARLCGALEQTDVGLIINTGSFSEYSHGDGSLEPAYFYSATKTAARHLVEYFGGKNGWRVVHVVPYTIYGPGGTGKKVMDYLIDSTLSEKPVDMTDGEQILDFIYIDDLVDFYCKLLENRHVIRPGVSEYHIGTGKGTRIRKLAEIIQNVSGKKANVSWGKRAYRPRDIFHAVAPIESAVKDIGWFPRVDLKEGVERLIDSLGRDQNG</sequence>
<dbReference type="AlphaFoldDB" id="A0A5K7YCQ4"/>
<protein>
    <submittedName>
        <fullName evidence="3">CDP-abequose synthase</fullName>
    </submittedName>
</protein>
<reference evidence="3 4" key="1">
    <citation type="submission" date="2019-11" db="EMBL/GenBank/DDBJ databases">
        <title>Comparative genomics of hydrocarbon-degrading Desulfosarcina strains.</title>
        <authorList>
            <person name="Watanabe M."/>
            <person name="Kojima H."/>
            <person name="Fukui M."/>
        </authorList>
    </citation>
    <scope>NUCLEOTIDE SEQUENCE [LARGE SCALE GENOMIC DNA]</scope>
    <source>
        <strain evidence="3 4">PL12</strain>
    </source>
</reference>
<organism evidence="3 4">
    <name type="scientific">Desulfosarcina alkanivorans</name>
    <dbReference type="NCBI Taxonomy" id="571177"/>
    <lineage>
        <taxon>Bacteria</taxon>
        <taxon>Pseudomonadati</taxon>
        <taxon>Thermodesulfobacteriota</taxon>
        <taxon>Desulfobacteria</taxon>
        <taxon>Desulfobacterales</taxon>
        <taxon>Desulfosarcinaceae</taxon>
        <taxon>Desulfosarcina</taxon>
    </lineage>
</organism>
<dbReference type="KEGG" id="dalk:DSCA_06560"/>
<evidence type="ECO:0000313" key="4">
    <source>
        <dbReference type="Proteomes" id="UP000427906"/>
    </source>
</evidence>
<dbReference type="EMBL" id="AP021874">
    <property type="protein sequence ID" value="BBO66726.1"/>
    <property type="molecule type" value="Genomic_DNA"/>
</dbReference>
<dbReference type="SUPFAM" id="SSF51735">
    <property type="entry name" value="NAD(P)-binding Rossmann-fold domains"/>
    <property type="match status" value="1"/>
</dbReference>
<dbReference type="Pfam" id="PF01370">
    <property type="entry name" value="Epimerase"/>
    <property type="match status" value="1"/>
</dbReference>
<evidence type="ECO:0000313" key="3">
    <source>
        <dbReference type="EMBL" id="BBO66726.1"/>
    </source>
</evidence>
<proteinExistence type="inferred from homology"/>
<dbReference type="InterPro" id="IPR001509">
    <property type="entry name" value="Epimerase_deHydtase"/>
</dbReference>
<dbReference type="OrthoDB" id="9804595at2"/>
<comment type="similarity">
    <text evidence="1">Belongs to the NAD(P)-dependent epimerase/dehydratase family.</text>
</comment>
<keyword evidence="4" id="KW-1185">Reference proteome</keyword>
<evidence type="ECO:0000256" key="1">
    <source>
        <dbReference type="ARBA" id="ARBA00007637"/>
    </source>
</evidence>
<dbReference type="InterPro" id="IPR036291">
    <property type="entry name" value="NAD(P)-bd_dom_sf"/>
</dbReference>
<dbReference type="Gene3D" id="3.40.50.720">
    <property type="entry name" value="NAD(P)-binding Rossmann-like Domain"/>
    <property type="match status" value="1"/>
</dbReference>
<dbReference type="RefSeq" id="WP_155315060.1">
    <property type="nucleotide sequence ID" value="NZ_AP021874.1"/>
</dbReference>